<dbReference type="Proteomes" id="UP000031488">
    <property type="component" value="Unassembled WGS sequence"/>
</dbReference>
<dbReference type="PANTHER" id="PTHR43431">
    <property type="entry name" value="OXIDOREDUCTASE, SHORT CHAIN DEHYDROGENASE/REDUCTASE FAMILY (AFU_ORTHOLOGUE AFUA_5G14000)"/>
    <property type="match status" value="1"/>
</dbReference>
<dbReference type="SUPFAM" id="SSF51735">
    <property type="entry name" value="NAD(P)-binding Rossmann-fold domains"/>
    <property type="match status" value="1"/>
</dbReference>
<reference evidence="1 2" key="1">
    <citation type="submission" date="2014-11" db="EMBL/GenBank/DDBJ databases">
        <title>Draft Genome Sequence of Brevibacterium linens AE038-8.</title>
        <authorList>
            <person name="Maizel D."/>
            <person name="Utturkar S.M."/>
            <person name="Brown S.D."/>
            <person name="Ferrero M."/>
            <person name="Rosen B.P."/>
        </authorList>
    </citation>
    <scope>NUCLEOTIDE SEQUENCE [LARGE SCALE GENOMIC DNA]</scope>
    <source>
        <strain evidence="1 2">AE038-8</strain>
    </source>
</reference>
<dbReference type="RefSeq" id="WP_039209357.1">
    <property type="nucleotide sequence ID" value="NZ_JTJZ01000018.1"/>
</dbReference>
<dbReference type="PANTHER" id="PTHR43431:SF7">
    <property type="entry name" value="OXIDOREDUCTASE, SHORT CHAIN DEHYDROGENASE_REDUCTASE FAMILY (AFU_ORTHOLOGUE AFUA_5G14000)"/>
    <property type="match status" value="1"/>
</dbReference>
<dbReference type="InterPro" id="IPR002347">
    <property type="entry name" value="SDR_fam"/>
</dbReference>
<dbReference type="InterPro" id="IPR036291">
    <property type="entry name" value="NAD(P)-bd_dom_sf"/>
</dbReference>
<protein>
    <submittedName>
        <fullName evidence="1">Short-chain dehydrogenase/reductase SDR</fullName>
    </submittedName>
</protein>
<dbReference type="PRINTS" id="PR00081">
    <property type="entry name" value="GDHRDH"/>
</dbReference>
<keyword evidence="2" id="KW-1185">Reference proteome</keyword>
<organism evidence="1 2">
    <name type="scientific">Brevibacterium linens</name>
    <dbReference type="NCBI Taxonomy" id="1703"/>
    <lineage>
        <taxon>Bacteria</taxon>
        <taxon>Bacillati</taxon>
        <taxon>Actinomycetota</taxon>
        <taxon>Actinomycetes</taxon>
        <taxon>Micrococcales</taxon>
        <taxon>Brevibacteriaceae</taxon>
        <taxon>Brevibacterium</taxon>
    </lineage>
</organism>
<name>A0A0B9ATK8_BRELN</name>
<evidence type="ECO:0000313" key="2">
    <source>
        <dbReference type="Proteomes" id="UP000031488"/>
    </source>
</evidence>
<dbReference type="PATRIC" id="fig|1703.6.peg.1558"/>
<dbReference type="Pfam" id="PF00106">
    <property type="entry name" value="adh_short"/>
    <property type="match status" value="1"/>
</dbReference>
<evidence type="ECO:0000313" key="1">
    <source>
        <dbReference type="EMBL" id="KHS52688.1"/>
    </source>
</evidence>
<dbReference type="Gene3D" id="3.40.50.720">
    <property type="entry name" value="NAD(P)-binding Rossmann-like Domain"/>
    <property type="match status" value="1"/>
</dbReference>
<dbReference type="EMBL" id="JTJZ01000018">
    <property type="protein sequence ID" value="KHS52688.1"/>
    <property type="molecule type" value="Genomic_DNA"/>
</dbReference>
<accession>A0A0B9ATK8</accession>
<proteinExistence type="predicted"/>
<sequence length="226" mass="23648">MSTVVIVGAGSGLGLSVAQAFGAKGFDVALVARNKDHLDDMNSALANSNITSRGFVADVTDESQIAAAFAQVREVFGQVDVLVYNAGVIAAVSAAEATAELTNKHLQVNIIGAIASAQQVIPDMVERGQGAIFFTGGGSSELTATPMLTTLSIGKSGLRSYARCLHEDLKDKGVYAGMVSISGVIEPGTAFDPDVIAREYVDMFDKRDTVERFFTGRPAEATRPAD</sequence>
<comment type="caution">
    <text evidence="1">The sequence shown here is derived from an EMBL/GenBank/DDBJ whole genome shotgun (WGS) entry which is preliminary data.</text>
</comment>
<gene>
    <name evidence="1" type="ORF">AE0388_1671</name>
</gene>
<dbReference type="OrthoDB" id="9799818at2"/>
<dbReference type="AlphaFoldDB" id="A0A0B9ATK8"/>